<dbReference type="AlphaFoldDB" id="A0A1Q2HV25"/>
<accession>A0A1Q2HV25</accession>
<keyword evidence="3" id="KW-0812">Transmembrane</keyword>
<evidence type="ECO:0000256" key="2">
    <source>
        <dbReference type="SAM" id="MobiDB-lite"/>
    </source>
</evidence>
<dbReference type="Pfam" id="PF16656">
    <property type="entry name" value="Pur_ac_phosph_N"/>
    <property type="match status" value="1"/>
</dbReference>
<evidence type="ECO:0000256" key="1">
    <source>
        <dbReference type="ARBA" id="ARBA00022729"/>
    </source>
</evidence>
<feature type="compositionally biased region" description="Basic and acidic residues" evidence="2">
    <location>
        <begin position="508"/>
        <end position="518"/>
    </location>
</feature>
<keyword evidence="3" id="KW-1133">Transmembrane helix</keyword>
<dbReference type="PANTHER" id="PTHR45867">
    <property type="entry name" value="PURPLE ACID PHOSPHATASE"/>
    <property type="match status" value="1"/>
</dbReference>
<name>A0A1Q2HV25_9CORY</name>
<evidence type="ECO:0000259" key="6">
    <source>
        <dbReference type="Pfam" id="PF16656"/>
    </source>
</evidence>
<dbReference type="KEGG" id="cgv:CGLAU_03350"/>
<evidence type="ECO:0000313" key="8">
    <source>
        <dbReference type="Proteomes" id="UP000217209"/>
    </source>
</evidence>
<sequence length="559" mass="62116" precursor="true">MRTRFLTVSLAAAVAVSGLTVPVASGQEQQQGAPITATNEYIQNNYINKFLLPTKKPENVILQAGASESTVMLNWVTEAGVEGQVVRIREAGQANDAARTVSATATNETVSVTEGDPRKITPVLTEVTAHKVTVDNLKENTEYTYSVGSEADGWSEEFTFNTGTYGDSWNFLHFGDVQVYSNKEEFQDQVAGWTNTVDQATTKFPQTSFLLSAGDQANHSSLQEHAGFMSPDAVREYRTVVNMGNHDRYHAPTYEAVYNRPNIEDENYWFTYNNALFVSLDSNDWKDFDDDVAFLRKVVKEQGADKDWVILTYHHATFSQAYHQEDRSIMYWRERMTPVFSELDVDLVLGGHDHIYTRSYLMEGHNPVDTGREAKIGETVAKQPGQVQYVTSNSASGSKYYQFFDFKKGERDEDTKHEFGQTVNDKTIRTYTAFWEQKENPNYSNVAVTKDGLKVSTFDTVTGETVDEFTLTRAGVGQPQDPKPADPKPQDPKPADPKQDGSASSSDKNTDKNKDDNGSSRNAGIAVGVIAAIAAVLGGIFFAAQQNLFAALNQFLPKM</sequence>
<keyword evidence="8" id="KW-1185">Reference proteome</keyword>
<feature type="chain" id="PRO_5013338054" evidence="4">
    <location>
        <begin position="27"/>
        <end position="559"/>
    </location>
</feature>
<dbReference type="InterPro" id="IPR004843">
    <property type="entry name" value="Calcineurin-like_PHP"/>
</dbReference>
<dbReference type="InterPro" id="IPR029052">
    <property type="entry name" value="Metallo-depent_PP-like"/>
</dbReference>
<dbReference type="PANTHER" id="PTHR45867:SF3">
    <property type="entry name" value="ACID PHOSPHATASE TYPE 7"/>
    <property type="match status" value="1"/>
</dbReference>
<dbReference type="RefSeq" id="WP_198304994.1">
    <property type="nucleotide sequence ID" value="NZ_CP019688.1"/>
</dbReference>
<dbReference type="SUPFAM" id="SSF49363">
    <property type="entry name" value="Purple acid phosphatase, N-terminal domain"/>
    <property type="match status" value="1"/>
</dbReference>
<evidence type="ECO:0000259" key="5">
    <source>
        <dbReference type="Pfam" id="PF00149"/>
    </source>
</evidence>
<keyword evidence="3" id="KW-0472">Membrane</keyword>
<feature type="domain" description="Purple acid phosphatase N-terminal" evidence="6">
    <location>
        <begin position="57"/>
        <end position="162"/>
    </location>
</feature>
<dbReference type="InterPro" id="IPR008963">
    <property type="entry name" value="Purple_acid_Pase-like_N"/>
</dbReference>
<dbReference type="Proteomes" id="UP000217209">
    <property type="component" value="Chromosome"/>
</dbReference>
<feature type="transmembrane region" description="Helical" evidence="3">
    <location>
        <begin position="523"/>
        <end position="544"/>
    </location>
</feature>
<dbReference type="SUPFAM" id="SSF56300">
    <property type="entry name" value="Metallo-dependent phosphatases"/>
    <property type="match status" value="1"/>
</dbReference>
<dbReference type="InterPro" id="IPR015914">
    <property type="entry name" value="PAPs_N"/>
</dbReference>
<feature type="signal peptide" evidence="4">
    <location>
        <begin position="1"/>
        <end position="26"/>
    </location>
</feature>
<feature type="compositionally biased region" description="Basic and acidic residues" evidence="2">
    <location>
        <begin position="483"/>
        <end position="499"/>
    </location>
</feature>
<organism evidence="7 8">
    <name type="scientific">Corynebacterium glaucum</name>
    <dbReference type="NCBI Taxonomy" id="187491"/>
    <lineage>
        <taxon>Bacteria</taxon>
        <taxon>Bacillati</taxon>
        <taxon>Actinomycetota</taxon>
        <taxon>Actinomycetes</taxon>
        <taxon>Mycobacteriales</taxon>
        <taxon>Corynebacteriaceae</taxon>
        <taxon>Corynebacterium</taxon>
    </lineage>
</organism>
<dbReference type="Pfam" id="PF00149">
    <property type="entry name" value="Metallophos"/>
    <property type="match status" value="1"/>
</dbReference>
<gene>
    <name evidence="7" type="ORF">CGLAU_03350</name>
</gene>
<dbReference type="GO" id="GO:0046872">
    <property type="term" value="F:metal ion binding"/>
    <property type="evidence" value="ECO:0007669"/>
    <property type="project" value="InterPro"/>
</dbReference>
<protein>
    <submittedName>
        <fullName evidence="7">Calcineurin-like phosphoesterase</fullName>
    </submittedName>
</protein>
<evidence type="ECO:0000313" key="7">
    <source>
        <dbReference type="EMBL" id="AQQ14650.1"/>
    </source>
</evidence>
<feature type="region of interest" description="Disordered" evidence="2">
    <location>
        <begin position="472"/>
        <end position="521"/>
    </location>
</feature>
<keyword evidence="1 4" id="KW-0732">Signal</keyword>
<proteinExistence type="predicted"/>
<dbReference type="Gene3D" id="2.60.40.380">
    <property type="entry name" value="Purple acid phosphatase-like, N-terminal"/>
    <property type="match status" value="1"/>
</dbReference>
<feature type="domain" description="Calcineurin-like phosphoesterase" evidence="5">
    <location>
        <begin position="171"/>
        <end position="356"/>
    </location>
</feature>
<dbReference type="EMBL" id="CP019688">
    <property type="protein sequence ID" value="AQQ14650.1"/>
    <property type="molecule type" value="Genomic_DNA"/>
</dbReference>
<evidence type="ECO:0000256" key="3">
    <source>
        <dbReference type="SAM" id="Phobius"/>
    </source>
</evidence>
<dbReference type="GO" id="GO:0003993">
    <property type="term" value="F:acid phosphatase activity"/>
    <property type="evidence" value="ECO:0007669"/>
    <property type="project" value="InterPro"/>
</dbReference>
<evidence type="ECO:0000256" key="4">
    <source>
        <dbReference type="SAM" id="SignalP"/>
    </source>
</evidence>
<dbReference type="CDD" id="cd00838">
    <property type="entry name" value="MPP_superfamily"/>
    <property type="match status" value="1"/>
</dbReference>
<reference evidence="7 8" key="1">
    <citation type="submission" date="2016-12" db="EMBL/GenBank/DDBJ databases">
        <authorList>
            <person name="Song W.-J."/>
            <person name="Kurnit D.M."/>
        </authorList>
    </citation>
    <scope>NUCLEOTIDE SEQUENCE [LARGE SCALE GENOMIC DNA]</scope>
    <source>
        <strain evidence="7 8">DSM 30827</strain>
    </source>
</reference>
<dbReference type="Gene3D" id="3.60.21.10">
    <property type="match status" value="1"/>
</dbReference>